<evidence type="ECO:0000256" key="1">
    <source>
        <dbReference type="SAM" id="MobiDB-lite"/>
    </source>
</evidence>
<keyword evidence="4" id="KW-1185">Reference proteome</keyword>
<dbReference type="KEGG" id="lue:DCD74_01770"/>
<sequence>MSQRLMMLPLLLVAGWANAQSPNCAGVPRALPSSPDVLPAVSQELASPYSDLGAPTGVLSRAYDQAVSADQVLLRMKIESCHSFANAIPAPRPVNPNDQAAYKPQTQWDNTPWRFDMTQNGRRMTADEFDAWMKAKGVRVVPARPAQSASAPTTGAAPQLPQVTPPPTKP</sequence>
<dbReference type="Proteomes" id="UP000251842">
    <property type="component" value="Chromosome"/>
</dbReference>
<evidence type="ECO:0000313" key="3">
    <source>
        <dbReference type="EMBL" id="AXA85407.1"/>
    </source>
</evidence>
<accession>A0A344J8P7</accession>
<organism evidence="3 4">
    <name type="scientific">Solilutibacter oculi</name>
    <dbReference type="NCBI Taxonomy" id="2698682"/>
    <lineage>
        <taxon>Bacteria</taxon>
        <taxon>Pseudomonadati</taxon>
        <taxon>Pseudomonadota</taxon>
        <taxon>Gammaproteobacteria</taxon>
        <taxon>Lysobacterales</taxon>
        <taxon>Lysobacteraceae</taxon>
        <taxon>Solilutibacter</taxon>
    </lineage>
</organism>
<reference evidence="4" key="1">
    <citation type="submission" date="2018-05" db="EMBL/GenBank/DDBJ databases">
        <title>Luteimonas pekinense sp. nov., isolated from human Meibomian gland secretions, Beijing, China.</title>
        <authorList>
            <person name="Wen T."/>
            <person name="Bai H."/>
            <person name="Lv H."/>
        </authorList>
    </citation>
    <scope>NUCLEOTIDE SEQUENCE [LARGE SCALE GENOMIC DNA]</scope>
    <source>
        <strain evidence="4">83-4</strain>
    </source>
</reference>
<protein>
    <recommendedName>
        <fullName evidence="5">Secreted protein</fullName>
    </recommendedName>
</protein>
<name>A0A344J8P7_9GAMM</name>
<gene>
    <name evidence="3" type="ORF">DCD74_01770</name>
</gene>
<feature type="region of interest" description="Disordered" evidence="1">
    <location>
        <begin position="142"/>
        <end position="170"/>
    </location>
</feature>
<proteinExistence type="predicted"/>
<feature type="chain" id="PRO_5016905215" description="Secreted protein" evidence="2">
    <location>
        <begin position="20"/>
        <end position="170"/>
    </location>
</feature>
<dbReference type="EMBL" id="CP029556">
    <property type="protein sequence ID" value="AXA85407.1"/>
    <property type="molecule type" value="Genomic_DNA"/>
</dbReference>
<dbReference type="OrthoDB" id="5966769at2"/>
<dbReference type="AlphaFoldDB" id="A0A344J8P7"/>
<evidence type="ECO:0000256" key="2">
    <source>
        <dbReference type="SAM" id="SignalP"/>
    </source>
</evidence>
<keyword evidence="2" id="KW-0732">Signal</keyword>
<feature type="signal peptide" evidence="2">
    <location>
        <begin position="1"/>
        <end position="19"/>
    </location>
</feature>
<evidence type="ECO:0008006" key="5">
    <source>
        <dbReference type="Google" id="ProtNLM"/>
    </source>
</evidence>
<evidence type="ECO:0000313" key="4">
    <source>
        <dbReference type="Proteomes" id="UP000251842"/>
    </source>
</evidence>